<protein>
    <submittedName>
        <fullName evidence="1">Uncharacterized protein</fullName>
    </submittedName>
</protein>
<reference evidence="2" key="1">
    <citation type="journal article" date="2012" name="Stand. Genomic Sci.">
        <title>Permanent draft genome sequence of the gliding predator Saprospira grandis strain Sa g1 (= HR1).</title>
        <authorList>
            <person name="Mavromatis K."/>
            <person name="Chertkov O."/>
            <person name="Lapidus A."/>
            <person name="Nolan M."/>
            <person name="Lucas S."/>
            <person name="Tice H."/>
            <person name="Del Rio T.G."/>
            <person name="Cheng J.F."/>
            <person name="Han C."/>
            <person name="Tapia R."/>
            <person name="Bruce D."/>
            <person name="Goodwin L.A."/>
            <person name="Pitluck S."/>
            <person name="Huntemann M."/>
            <person name="Liolios K."/>
            <person name="Pagani I."/>
            <person name="Ivanova N."/>
            <person name="Mikhailova N."/>
            <person name="Pati A."/>
            <person name="Chen A."/>
            <person name="Palaniappan K."/>
            <person name="Land M."/>
            <person name="Brambilla E.M."/>
            <person name="Rohde M."/>
            <person name="Spring S."/>
            <person name="Goker M."/>
            <person name="Detter J.C."/>
            <person name="Bristow J."/>
            <person name="Eisen J.A."/>
            <person name="Markowitz V."/>
            <person name="Hugenholtz P."/>
            <person name="Kyrpides N.C."/>
            <person name="Klenk H.P."/>
            <person name="Woyke T."/>
        </authorList>
    </citation>
    <scope>NUCLEOTIDE SEQUENCE [LARGE SCALE GENOMIC DNA]</scope>
    <source>
        <strain evidence="2">DSM 2844</strain>
    </source>
</reference>
<dbReference type="RefSeq" id="WP_002658813.1">
    <property type="nucleotide sequence ID" value="NZ_JH719942.1"/>
</dbReference>
<dbReference type="AlphaFoldDB" id="J1I4J7"/>
<accession>J1I4J7</accession>
<evidence type="ECO:0000313" key="1">
    <source>
        <dbReference type="EMBL" id="EJF53278.1"/>
    </source>
</evidence>
<dbReference type="HOGENOM" id="CLU_990050_0_0_10"/>
<dbReference type="EMBL" id="JH719942">
    <property type="protein sequence ID" value="EJF53278.1"/>
    <property type="molecule type" value="Genomic_DNA"/>
</dbReference>
<gene>
    <name evidence="1" type="ORF">SapgrDRAFT_1567</name>
</gene>
<sequence>MGINSFTPLLLITLLLGCQAPPTHSVELIDQFNIGLPSNQDYLKDFHLGQTSSAAIIEAHFSDSLFPLNTSRVFDSIAFYPLQTYAVNIGTGDANPLNIYLLVVGQEADYLLLPYNVFALHYYEQPDKWKNELSAPLQRETLSNGYFCYRSLSLQDEEQQLFYDYSSLPLIRQLNRCFLQEDVSSLDINAFFLYYLNFGQATRSELGPAFERSSSLPAGLPKPNLNQYYLSYFKQHPTYALGEVGYSLHFLMEKAMDGQEKIIGFYLSFPRKVDSWGPLVF</sequence>
<name>J1I4J7_9BACT</name>
<organism evidence="1 2">
    <name type="scientific">Saprospira grandis DSM 2844</name>
    <dbReference type="NCBI Taxonomy" id="694433"/>
    <lineage>
        <taxon>Bacteria</taxon>
        <taxon>Pseudomonadati</taxon>
        <taxon>Bacteroidota</taxon>
        <taxon>Saprospiria</taxon>
        <taxon>Saprospirales</taxon>
        <taxon>Saprospiraceae</taxon>
        <taxon>Saprospira</taxon>
    </lineage>
</organism>
<proteinExistence type="predicted"/>
<dbReference type="Proteomes" id="UP000005113">
    <property type="component" value="Unassembled WGS sequence"/>
</dbReference>
<evidence type="ECO:0000313" key="2">
    <source>
        <dbReference type="Proteomes" id="UP000005113"/>
    </source>
</evidence>